<dbReference type="InterPro" id="IPR000073">
    <property type="entry name" value="AB_hydrolase_1"/>
</dbReference>
<evidence type="ECO:0000259" key="1">
    <source>
        <dbReference type="Pfam" id="PF12697"/>
    </source>
</evidence>
<comment type="caution">
    <text evidence="2">The sequence shown here is derived from an EMBL/GenBank/DDBJ whole genome shotgun (WGS) entry which is preliminary data.</text>
</comment>
<organism evidence="2 3">
    <name type="scientific">Fusarium fujikuroi</name>
    <name type="common">Bakanae and foot rot disease fungus</name>
    <name type="synonym">Gibberella fujikuroi</name>
    <dbReference type="NCBI Taxonomy" id="5127"/>
    <lineage>
        <taxon>Eukaryota</taxon>
        <taxon>Fungi</taxon>
        <taxon>Dikarya</taxon>
        <taxon>Ascomycota</taxon>
        <taxon>Pezizomycotina</taxon>
        <taxon>Sordariomycetes</taxon>
        <taxon>Hypocreomycetidae</taxon>
        <taxon>Hypocreales</taxon>
        <taxon>Nectriaceae</taxon>
        <taxon>Fusarium</taxon>
        <taxon>Fusarium fujikuroi species complex</taxon>
    </lineage>
</organism>
<protein>
    <recommendedName>
        <fullName evidence="1">AB hydrolase-1 domain-containing protein</fullName>
    </recommendedName>
</protein>
<dbReference type="Gene3D" id="3.40.50.1820">
    <property type="entry name" value="alpha/beta hydrolase"/>
    <property type="match status" value="2"/>
</dbReference>
<dbReference type="Pfam" id="PF03403">
    <property type="entry name" value="PAF-AH_p_II"/>
    <property type="match status" value="2"/>
</dbReference>
<gene>
    <name evidence="2" type="ORF">C2S_2129</name>
</gene>
<sequence length="608" mass="66016">MRLSTHLASVMAGLSAVSTGLLIPLVSSGPYSVGLDIKTLIDESRWDPYAPIDIPQKRRVLISTFAPVDTQENSCPHGEVNVPYMPPKTGDVFGRQAEAMGLPSGVFEDLQLKFCRLPDVNRLQKHALKNGTKLPVVIFFPGRGVSRLMYSSMARSVASHGYIVITVDHAYDASIIEYPDGTDITGVVGEANKTVLERSAKVRSQDISFIIDQIKGNATAIDQFGLSETGSVFVLGHSIGGATAVSTSFSDDRIRGAINLDGDMLVPVVKAGLENPLFLIGRPHSRDQGPSWNETWNSQRGPSMMLQIDGITHQSFLDAPLLVSLRDVPEGSRDKVQAALGTINGRRMASLVIQLTVSILDASTPHSRFIMSPTIFIVPGFYEGPTVFQPLSNSLNGRGFKTVITTIYSTGKPPPERPTMDDDIANIVKDLTPVVEEAGEEGVIAVMHSAGGFIGSGALRGLTWKARKDIGRTGGVKKVVFISAGVAPEGFEQGPMEFFDYHESNGTQSCKDPRNLLYSDFSDEDANKWLPGLQHQADRGWATKLQYCGWREVPSVYIICDGDRILPAELQERFARLARSEIVRIGAGHMVQLSQTEKVADIVASHAD</sequence>
<dbReference type="InterPro" id="IPR029058">
    <property type="entry name" value="AB_hydrolase_fold"/>
</dbReference>
<name>A0A5Q3DUV5_FUSFU</name>
<dbReference type="Proteomes" id="UP000760494">
    <property type="component" value="Unassembled WGS sequence"/>
</dbReference>
<reference evidence="2" key="1">
    <citation type="submission" date="2019-05" db="EMBL/GenBank/DDBJ databases">
        <authorList>
            <person name="Piombo E."/>
        </authorList>
    </citation>
    <scope>NUCLEOTIDE SEQUENCE</scope>
    <source>
        <strain evidence="2">C2S</strain>
    </source>
</reference>
<dbReference type="SUPFAM" id="SSF53474">
    <property type="entry name" value="alpha/beta-Hydrolases"/>
    <property type="match status" value="2"/>
</dbReference>
<evidence type="ECO:0000313" key="2">
    <source>
        <dbReference type="EMBL" id="VTT77041.1"/>
    </source>
</evidence>
<accession>A0A5Q3DUV5</accession>
<evidence type="ECO:0000313" key="3">
    <source>
        <dbReference type="Proteomes" id="UP000760494"/>
    </source>
</evidence>
<proteinExistence type="predicted"/>
<dbReference type="PANTHER" id="PTHR37017:SF3">
    <property type="entry name" value="AB HYDROLASE-1 DOMAIN-CONTAINING PROTEIN"/>
    <property type="match status" value="1"/>
</dbReference>
<dbReference type="EMBL" id="CABFJX010000385">
    <property type="protein sequence ID" value="VTT77041.1"/>
    <property type="molecule type" value="Genomic_DNA"/>
</dbReference>
<dbReference type="InterPro" id="IPR052897">
    <property type="entry name" value="Sec-Metab_Biosynth_Hydrolase"/>
</dbReference>
<dbReference type="PANTHER" id="PTHR37017">
    <property type="entry name" value="AB HYDROLASE-1 DOMAIN-CONTAINING PROTEIN-RELATED"/>
    <property type="match status" value="1"/>
</dbReference>
<dbReference type="Pfam" id="PF12697">
    <property type="entry name" value="Abhydrolase_6"/>
    <property type="match status" value="1"/>
</dbReference>
<dbReference type="AlphaFoldDB" id="A0A5Q3DUV5"/>
<feature type="domain" description="AB hydrolase-1" evidence="1">
    <location>
        <begin position="375"/>
        <end position="601"/>
    </location>
</feature>